<feature type="active site" description="Schiff-base intermediate with substrate" evidence="12">
    <location>
        <position position="172"/>
    </location>
</feature>
<dbReference type="HAMAP" id="MF_00418">
    <property type="entry name" value="DapA"/>
    <property type="match status" value="1"/>
</dbReference>
<evidence type="ECO:0000256" key="11">
    <source>
        <dbReference type="ARBA" id="ARBA00047836"/>
    </source>
</evidence>
<evidence type="ECO:0000256" key="8">
    <source>
        <dbReference type="ARBA" id="ARBA00023154"/>
    </source>
</evidence>
<comment type="function">
    <text evidence="1 12">Catalyzes the condensation of (S)-aspartate-beta-semialdehyde [(S)-ASA] and pyruvate to 4-hydroxy-tetrahydrodipicolinate (HTPA).</text>
</comment>
<evidence type="ECO:0000256" key="1">
    <source>
        <dbReference type="ARBA" id="ARBA00003294"/>
    </source>
</evidence>
<dbReference type="Gene3D" id="3.20.20.70">
    <property type="entry name" value="Aldolase class I"/>
    <property type="match status" value="1"/>
</dbReference>
<dbReference type="InterPro" id="IPR013785">
    <property type="entry name" value="Aldolase_TIM"/>
</dbReference>
<keyword evidence="6 12" id="KW-0028">Amino-acid biosynthesis</keyword>
<sequence>MTAANPATTRNSLFEGIWVPIVTPFRHGAIDHEALQALARSLAADGIKGLIACATTGEGSSLSQDEQLAVFRSLREALGPDYPIGIGMAEIATAPAVAWARELAGLQPAALLVAVPPYLRPSQDGMRAHFEAITEAADLPVILYNIPYRTGASIDLATVQALATDARIVAIKECGASLERLHALITRTRLKVLAGDDAQIFSVLCLGGHGAISAAAHVRPDLYVRMHALLKDQRLDEARLIAQRLQPMIAALFAEPNPGPIKALFAAQGRMRDEVRLPLLPASAECLSRVQAAWKALG</sequence>
<dbReference type="EMBL" id="JAYXHS010000001">
    <property type="protein sequence ID" value="MEC5384795.1"/>
    <property type="molecule type" value="Genomic_DNA"/>
</dbReference>
<keyword evidence="15" id="KW-1185">Reference proteome</keyword>
<reference evidence="14 15" key="1">
    <citation type="submission" date="2024-01" db="EMBL/GenBank/DDBJ databases">
        <title>Uliginosibacterium soil sp. nov.</title>
        <authorList>
            <person name="Lv Y."/>
        </authorList>
    </citation>
    <scope>NUCLEOTIDE SEQUENCE [LARGE SCALE GENOMIC DNA]</scope>
    <source>
        <strain evidence="14 15">H3</strain>
    </source>
</reference>
<dbReference type="CDD" id="cd00950">
    <property type="entry name" value="DHDPS"/>
    <property type="match status" value="1"/>
</dbReference>
<dbReference type="NCBIfam" id="TIGR00674">
    <property type="entry name" value="dapA"/>
    <property type="match status" value="1"/>
</dbReference>
<evidence type="ECO:0000256" key="12">
    <source>
        <dbReference type="HAMAP-Rule" id="MF_00418"/>
    </source>
</evidence>
<evidence type="ECO:0000313" key="15">
    <source>
        <dbReference type="Proteomes" id="UP001331561"/>
    </source>
</evidence>
<dbReference type="GO" id="GO:0008840">
    <property type="term" value="F:4-hydroxy-tetrahydrodipicolinate synthase activity"/>
    <property type="evidence" value="ECO:0007669"/>
    <property type="project" value="UniProtKB-EC"/>
</dbReference>
<keyword evidence="5 12" id="KW-0963">Cytoplasm</keyword>
<dbReference type="SMART" id="SM01130">
    <property type="entry name" value="DHDPS"/>
    <property type="match status" value="1"/>
</dbReference>
<proteinExistence type="inferred from homology"/>
<dbReference type="PANTHER" id="PTHR12128:SF66">
    <property type="entry name" value="4-HYDROXY-2-OXOGLUTARATE ALDOLASE, MITOCHONDRIAL"/>
    <property type="match status" value="1"/>
</dbReference>
<evidence type="ECO:0000256" key="3">
    <source>
        <dbReference type="ARBA" id="ARBA00007592"/>
    </source>
</evidence>
<dbReference type="InterPro" id="IPR005263">
    <property type="entry name" value="DapA"/>
</dbReference>
<keyword evidence="7 12" id="KW-0220">Diaminopimelate biosynthesis</keyword>
<dbReference type="Proteomes" id="UP001331561">
    <property type="component" value="Unassembled WGS sequence"/>
</dbReference>
<feature type="binding site" evidence="12">
    <location>
        <position position="212"/>
    </location>
    <ligand>
        <name>pyruvate</name>
        <dbReference type="ChEBI" id="CHEBI:15361"/>
    </ligand>
</feature>
<protein>
    <recommendedName>
        <fullName evidence="4 12">4-hydroxy-tetrahydrodipicolinate synthase</fullName>
        <shortName evidence="12">HTPA synthase</shortName>
        <ecNumber evidence="4 12">4.3.3.7</ecNumber>
    </recommendedName>
</protein>
<dbReference type="Pfam" id="PF00701">
    <property type="entry name" value="DHDPS"/>
    <property type="match status" value="1"/>
</dbReference>
<dbReference type="RefSeq" id="WP_327597762.1">
    <property type="nucleotide sequence ID" value="NZ_JAYXHS010000001.1"/>
</dbReference>
<evidence type="ECO:0000256" key="10">
    <source>
        <dbReference type="ARBA" id="ARBA00023270"/>
    </source>
</evidence>
<keyword evidence="8 12" id="KW-0457">Lysine biosynthesis</keyword>
<gene>
    <name evidence="12 14" type="primary">dapA</name>
    <name evidence="14" type="ORF">VVD49_03625</name>
</gene>
<comment type="subcellular location">
    <subcellularLocation>
        <location evidence="12">Cytoplasm</location>
    </subcellularLocation>
</comment>
<accession>A0ABU6K152</accession>
<evidence type="ECO:0000256" key="6">
    <source>
        <dbReference type="ARBA" id="ARBA00022605"/>
    </source>
</evidence>
<feature type="site" description="Part of a proton relay during catalysis" evidence="12">
    <location>
        <position position="55"/>
    </location>
</feature>
<comment type="catalytic activity">
    <reaction evidence="11 12">
        <text>L-aspartate 4-semialdehyde + pyruvate = (2S,4S)-4-hydroxy-2,3,4,5-tetrahydrodipicolinate + H2O + H(+)</text>
        <dbReference type="Rhea" id="RHEA:34171"/>
        <dbReference type="ChEBI" id="CHEBI:15361"/>
        <dbReference type="ChEBI" id="CHEBI:15377"/>
        <dbReference type="ChEBI" id="CHEBI:15378"/>
        <dbReference type="ChEBI" id="CHEBI:67139"/>
        <dbReference type="ChEBI" id="CHEBI:537519"/>
        <dbReference type="EC" id="4.3.3.7"/>
    </reaction>
</comment>
<dbReference type="EC" id="4.3.3.7" evidence="4 12"/>
<organism evidence="14 15">
    <name type="scientific">Uliginosibacterium silvisoli</name>
    <dbReference type="NCBI Taxonomy" id="3114758"/>
    <lineage>
        <taxon>Bacteria</taxon>
        <taxon>Pseudomonadati</taxon>
        <taxon>Pseudomonadota</taxon>
        <taxon>Betaproteobacteria</taxon>
        <taxon>Rhodocyclales</taxon>
        <taxon>Zoogloeaceae</taxon>
        <taxon>Uliginosibacterium</taxon>
    </lineage>
</organism>
<dbReference type="PIRSF" id="PIRSF001365">
    <property type="entry name" value="DHDPS"/>
    <property type="match status" value="1"/>
</dbReference>
<comment type="similarity">
    <text evidence="3 12 13">Belongs to the DapA family.</text>
</comment>
<keyword evidence="9 12" id="KW-0456">Lyase</keyword>
<keyword evidence="10 12" id="KW-0704">Schiff base</keyword>
<comment type="subunit">
    <text evidence="12">Homotetramer; dimer of dimers.</text>
</comment>
<dbReference type="InterPro" id="IPR020625">
    <property type="entry name" value="Schiff_base-form_aldolases_AS"/>
</dbReference>
<comment type="caution">
    <text evidence="12">Was originally thought to be a dihydrodipicolinate synthase (DHDPS), catalyzing the condensation of (S)-aspartate-beta-semialdehyde [(S)-ASA] and pyruvate to dihydrodipicolinate (DHDP). However, it was shown in E.coli that the product of the enzymatic reaction is not dihydrodipicolinate but in fact (4S)-4-hydroxy-2,3,4,5-tetrahydro-(2S)-dipicolinic acid (HTPA), and that the consecutive dehydration reaction leading to DHDP is not spontaneous but catalyzed by DapB.</text>
</comment>
<dbReference type="SUPFAM" id="SSF51569">
    <property type="entry name" value="Aldolase"/>
    <property type="match status" value="1"/>
</dbReference>
<evidence type="ECO:0000256" key="2">
    <source>
        <dbReference type="ARBA" id="ARBA00005120"/>
    </source>
</evidence>
<evidence type="ECO:0000256" key="9">
    <source>
        <dbReference type="ARBA" id="ARBA00023239"/>
    </source>
</evidence>
<evidence type="ECO:0000256" key="13">
    <source>
        <dbReference type="PIRNR" id="PIRNR001365"/>
    </source>
</evidence>
<dbReference type="PROSITE" id="PS00666">
    <property type="entry name" value="DHDPS_2"/>
    <property type="match status" value="1"/>
</dbReference>
<feature type="binding site" evidence="12">
    <location>
        <position position="56"/>
    </location>
    <ligand>
        <name>pyruvate</name>
        <dbReference type="ChEBI" id="CHEBI:15361"/>
    </ligand>
</feature>
<dbReference type="InterPro" id="IPR002220">
    <property type="entry name" value="DapA-like"/>
</dbReference>
<evidence type="ECO:0000313" key="14">
    <source>
        <dbReference type="EMBL" id="MEC5384795.1"/>
    </source>
</evidence>
<feature type="active site" description="Proton donor/acceptor" evidence="12">
    <location>
        <position position="144"/>
    </location>
</feature>
<feature type="site" description="Part of a proton relay during catalysis" evidence="12">
    <location>
        <position position="118"/>
    </location>
</feature>
<comment type="caution">
    <text evidence="14">The sequence shown here is derived from an EMBL/GenBank/DDBJ whole genome shotgun (WGS) entry which is preliminary data.</text>
</comment>
<comment type="pathway">
    <text evidence="2 12">Amino-acid biosynthesis; L-lysine biosynthesis via DAP pathway; (S)-tetrahydrodipicolinate from L-aspartate: step 3/4.</text>
</comment>
<evidence type="ECO:0000256" key="5">
    <source>
        <dbReference type="ARBA" id="ARBA00022490"/>
    </source>
</evidence>
<dbReference type="PRINTS" id="PR00146">
    <property type="entry name" value="DHPICSNTHASE"/>
</dbReference>
<evidence type="ECO:0000256" key="4">
    <source>
        <dbReference type="ARBA" id="ARBA00012086"/>
    </source>
</evidence>
<dbReference type="PANTHER" id="PTHR12128">
    <property type="entry name" value="DIHYDRODIPICOLINATE SYNTHASE"/>
    <property type="match status" value="1"/>
</dbReference>
<name>A0ABU6K152_9RHOO</name>
<evidence type="ECO:0000256" key="7">
    <source>
        <dbReference type="ARBA" id="ARBA00022915"/>
    </source>
</evidence>